<comment type="caution">
    <text evidence="10">The sequence shown here is derived from an EMBL/GenBank/DDBJ whole genome shotgun (WGS) entry which is preliminary data.</text>
</comment>
<feature type="modified residue" description="4-aspartylphosphate" evidence="6">
    <location>
        <position position="51"/>
    </location>
</feature>
<dbReference type="PANTHER" id="PTHR48111">
    <property type="entry name" value="REGULATOR OF RPOS"/>
    <property type="match status" value="1"/>
</dbReference>
<keyword evidence="11" id="KW-1185">Reference proteome</keyword>
<dbReference type="GO" id="GO:0006355">
    <property type="term" value="P:regulation of DNA-templated transcription"/>
    <property type="evidence" value="ECO:0007669"/>
    <property type="project" value="InterPro"/>
</dbReference>
<dbReference type="GO" id="GO:0000976">
    <property type="term" value="F:transcription cis-regulatory region binding"/>
    <property type="evidence" value="ECO:0007669"/>
    <property type="project" value="TreeGrafter"/>
</dbReference>
<keyword evidence="2" id="KW-0902">Two-component regulatory system</keyword>
<dbReference type="InterPro" id="IPR001789">
    <property type="entry name" value="Sig_transdc_resp-reg_receiver"/>
</dbReference>
<dbReference type="Gene3D" id="6.10.250.690">
    <property type="match status" value="1"/>
</dbReference>
<evidence type="ECO:0000256" key="1">
    <source>
        <dbReference type="ARBA" id="ARBA00022553"/>
    </source>
</evidence>
<dbReference type="GO" id="GO:0005829">
    <property type="term" value="C:cytosol"/>
    <property type="evidence" value="ECO:0007669"/>
    <property type="project" value="TreeGrafter"/>
</dbReference>
<dbReference type="GO" id="GO:0032993">
    <property type="term" value="C:protein-DNA complex"/>
    <property type="evidence" value="ECO:0007669"/>
    <property type="project" value="TreeGrafter"/>
</dbReference>
<evidence type="ECO:0000256" key="4">
    <source>
        <dbReference type="ARBA" id="ARBA00023125"/>
    </source>
</evidence>
<evidence type="ECO:0000256" key="7">
    <source>
        <dbReference type="PROSITE-ProRule" id="PRU01091"/>
    </source>
</evidence>
<evidence type="ECO:0000313" key="10">
    <source>
        <dbReference type="EMBL" id="MDJ1506874.1"/>
    </source>
</evidence>
<dbReference type="InterPro" id="IPR011006">
    <property type="entry name" value="CheY-like_superfamily"/>
</dbReference>
<keyword evidence="3" id="KW-0805">Transcription regulation</keyword>
<feature type="domain" description="OmpR/PhoB-type" evidence="9">
    <location>
        <begin position="124"/>
        <end position="224"/>
    </location>
</feature>
<dbReference type="InterPro" id="IPR001867">
    <property type="entry name" value="OmpR/PhoB-type_DNA-bd"/>
</dbReference>
<dbReference type="SMART" id="SM00862">
    <property type="entry name" value="Trans_reg_C"/>
    <property type="match status" value="1"/>
</dbReference>
<dbReference type="RefSeq" id="WP_314520156.1">
    <property type="nucleotide sequence ID" value="NZ_JASJOU010000030.1"/>
</dbReference>
<name>A0AAE3RDS2_9BACT</name>
<evidence type="ECO:0000259" key="8">
    <source>
        <dbReference type="PROSITE" id="PS50110"/>
    </source>
</evidence>
<dbReference type="Gene3D" id="1.10.10.10">
    <property type="entry name" value="Winged helix-like DNA-binding domain superfamily/Winged helix DNA-binding domain"/>
    <property type="match status" value="1"/>
</dbReference>
<evidence type="ECO:0000259" key="9">
    <source>
        <dbReference type="PROSITE" id="PS51755"/>
    </source>
</evidence>
<evidence type="ECO:0000256" key="2">
    <source>
        <dbReference type="ARBA" id="ARBA00023012"/>
    </source>
</evidence>
<dbReference type="Gene3D" id="3.40.50.2300">
    <property type="match status" value="1"/>
</dbReference>
<dbReference type="Proteomes" id="UP001232063">
    <property type="component" value="Unassembled WGS sequence"/>
</dbReference>
<organism evidence="10 11">
    <name type="scientific">Xanthocytophaga agilis</name>
    <dbReference type="NCBI Taxonomy" id="3048010"/>
    <lineage>
        <taxon>Bacteria</taxon>
        <taxon>Pseudomonadati</taxon>
        <taxon>Bacteroidota</taxon>
        <taxon>Cytophagia</taxon>
        <taxon>Cytophagales</taxon>
        <taxon>Rhodocytophagaceae</taxon>
        <taxon>Xanthocytophaga</taxon>
    </lineage>
</organism>
<evidence type="ECO:0000256" key="3">
    <source>
        <dbReference type="ARBA" id="ARBA00023015"/>
    </source>
</evidence>
<dbReference type="SMART" id="SM00448">
    <property type="entry name" value="REC"/>
    <property type="match status" value="1"/>
</dbReference>
<dbReference type="SUPFAM" id="SSF52172">
    <property type="entry name" value="CheY-like"/>
    <property type="match status" value="1"/>
</dbReference>
<accession>A0AAE3RDS2</accession>
<dbReference type="PROSITE" id="PS51755">
    <property type="entry name" value="OMPR_PHOB"/>
    <property type="match status" value="1"/>
</dbReference>
<dbReference type="GO" id="GO:0000156">
    <property type="term" value="F:phosphorelay response regulator activity"/>
    <property type="evidence" value="ECO:0007669"/>
    <property type="project" value="TreeGrafter"/>
</dbReference>
<feature type="domain" description="Response regulatory" evidence="8">
    <location>
        <begin position="2"/>
        <end position="116"/>
    </location>
</feature>
<dbReference type="CDD" id="cd00383">
    <property type="entry name" value="trans_reg_C"/>
    <property type="match status" value="1"/>
</dbReference>
<evidence type="ECO:0000256" key="5">
    <source>
        <dbReference type="ARBA" id="ARBA00023163"/>
    </source>
</evidence>
<evidence type="ECO:0000256" key="6">
    <source>
        <dbReference type="PROSITE-ProRule" id="PRU00169"/>
    </source>
</evidence>
<reference evidence="10" key="1">
    <citation type="submission" date="2023-05" db="EMBL/GenBank/DDBJ databases">
        <authorList>
            <person name="Zhang X."/>
        </authorList>
    </citation>
    <scope>NUCLEOTIDE SEQUENCE</scope>
    <source>
        <strain evidence="10">BD1B2-1</strain>
    </source>
</reference>
<keyword evidence="5" id="KW-0804">Transcription</keyword>
<dbReference type="AlphaFoldDB" id="A0AAE3RDS2"/>
<dbReference type="PANTHER" id="PTHR48111:SF22">
    <property type="entry name" value="REGULATOR OF RPOS"/>
    <property type="match status" value="1"/>
</dbReference>
<protein>
    <submittedName>
        <fullName evidence="10">Response regulator transcription factor</fullName>
    </submittedName>
</protein>
<dbReference type="Pfam" id="PF00072">
    <property type="entry name" value="Response_reg"/>
    <property type="match status" value="1"/>
</dbReference>
<keyword evidence="1 6" id="KW-0597">Phosphoprotein</keyword>
<proteinExistence type="predicted"/>
<evidence type="ECO:0000313" key="11">
    <source>
        <dbReference type="Proteomes" id="UP001232063"/>
    </source>
</evidence>
<dbReference type="Pfam" id="PF00486">
    <property type="entry name" value="Trans_reg_C"/>
    <property type="match status" value="1"/>
</dbReference>
<gene>
    <name evidence="10" type="ORF">QNI22_39925</name>
</gene>
<dbReference type="EMBL" id="JASJOU010000030">
    <property type="protein sequence ID" value="MDJ1506874.1"/>
    <property type="molecule type" value="Genomic_DNA"/>
</dbReference>
<feature type="DNA-binding region" description="OmpR/PhoB-type" evidence="7">
    <location>
        <begin position="124"/>
        <end position="224"/>
    </location>
</feature>
<keyword evidence="4 7" id="KW-0238">DNA-binding</keyword>
<dbReference type="InterPro" id="IPR039420">
    <property type="entry name" value="WalR-like"/>
</dbReference>
<sequence>MKILIVEDQLQMVDTLTTYLERSGYICEVATNYEKAEEKIGVYTYDCILLDITLPGGNGLNLLTLLRKQRTNTGVIILSAKDSVDDRITGLQQGADDYLPKPFHLSELNARLQALFRRLKFEGNHSVHFENMEIDIESQKVRINATELVLTKKEYELLLFFASNPERVLSKTALAEHIWGDNSDQSDSFDFLYSQIKNLRRKLSEASAFFTIQAVYGLGYKLFRE</sequence>
<dbReference type="InterPro" id="IPR036388">
    <property type="entry name" value="WH-like_DNA-bd_sf"/>
</dbReference>
<dbReference type="PROSITE" id="PS50110">
    <property type="entry name" value="RESPONSE_REGULATORY"/>
    <property type="match status" value="1"/>
</dbReference>